<sequence length="426" mass="47282">MPALLEVRVHHAVREALTANTDTFKYTVTSQLVHDQVSINDTGRLHFVGNDTTDEVRLSRLQRRHQVVQLFLVRGRDSGETSTLLATTSLGGGRISRLAWVISEDLNHQGVATLLELVDDSVVQRILVLLKPSSDVVRHNTSVVTNGEVTGRDAWLRWARLHERSRLAEMVRHQLLSEGLISGLREHRLFLKNRQDTHGLFATTSSTSDGMTALFNTLLQIHAEIDEGPFDTLALILFLFQHEHVVVEELLQLLVGEVNTQLLKSVKLRIVTYRAKTIEDTLAKGTDRVGDLVLVLTLGDELVTDLNTWLQQILVQIVSADTEQLSNTVTILGTVSLSLLFATLLLELHTTHVHDSGGDTVDVVLLLLSETQNVEGFLHNLVEDVVRALQSLLRDDTGLLQQVCLNIGTSQLTASSEVDTDELTLL</sequence>
<accession>A0A8W7NY04</accession>
<evidence type="ECO:0000313" key="1">
    <source>
        <dbReference type="EnsemblMetazoa" id="ACOM022486-PA.1"/>
    </source>
</evidence>
<protein>
    <submittedName>
        <fullName evidence="1">Uncharacterized protein</fullName>
    </submittedName>
</protein>
<name>A0A8W7NY04_ANOCL</name>
<reference evidence="1" key="1">
    <citation type="submission" date="2022-08" db="UniProtKB">
        <authorList>
            <consortium name="EnsemblMetazoa"/>
        </authorList>
    </citation>
    <scope>IDENTIFICATION</scope>
</reference>
<dbReference type="Proteomes" id="UP000075882">
    <property type="component" value="Unassembled WGS sequence"/>
</dbReference>
<dbReference type="AlphaFoldDB" id="A0A8W7NY04"/>
<organism evidence="1">
    <name type="scientific">Anopheles coluzzii</name>
    <name type="common">African malaria mosquito</name>
    <dbReference type="NCBI Taxonomy" id="1518534"/>
    <lineage>
        <taxon>Eukaryota</taxon>
        <taxon>Metazoa</taxon>
        <taxon>Ecdysozoa</taxon>
        <taxon>Arthropoda</taxon>
        <taxon>Hexapoda</taxon>
        <taxon>Insecta</taxon>
        <taxon>Pterygota</taxon>
        <taxon>Neoptera</taxon>
        <taxon>Endopterygota</taxon>
        <taxon>Diptera</taxon>
        <taxon>Nematocera</taxon>
        <taxon>Culicoidea</taxon>
        <taxon>Culicidae</taxon>
        <taxon>Anophelinae</taxon>
        <taxon>Anopheles</taxon>
    </lineage>
</organism>
<proteinExistence type="predicted"/>
<dbReference type="EnsemblMetazoa" id="ACOM022486-RA">
    <property type="protein sequence ID" value="ACOM022486-PA.1"/>
    <property type="gene ID" value="ACOM022486"/>
</dbReference>